<evidence type="ECO:0000313" key="6">
    <source>
        <dbReference type="EMBL" id="PEG32669.1"/>
    </source>
</evidence>
<evidence type="ECO:0000313" key="7">
    <source>
        <dbReference type="Proteomes" id="UP000220840"/>
    </source>
</evidence>
<evidence type="ECO:0000256" key="2">
    <source>
        <dbReference type="ARBA" id="ARBA00022729"/>
    </source>
</evidence>
<dbReference type="SUPFAM" id="SSF53850">
    <property type="entry name" value="Periplasmic binding protein-like II"/>
    <property type="match status" value="1"/>
</dbReference>
<proteinExistence type="predicted"/>
<dbReference type="EMBL" id="PDCJ01000001">
    <property type="protein sequence ID" value="PEG32669.1"/>
    <property type="molecule type" value="Genomic_DNA"/>
</dbReference>
<keyword evidence="5" id="KW-0449">Lipoprotein</keyword>
<dbReference type="PANTHER" id="PTHR43649">
    <property type="entry name" value="ARABINOSE-BINDING PROTEIN-RELATED"/>
    <property type="match status" value="1"/>
</dbReference>
<dbReference type="RefSeq" id="WP_058296811.1">
    <property type="nucleotide sequence ID" value="NZ_CAKJVD010000044.1"/>
</dbReference>
<dbReference type="PANTHER" id="PTHR43649:SF33">
    <property type="entry name" value="POLYGALACTURONAN_RHAMNOGALACTURONAN-BINDING PROTEIN YTCQ"/>
    <property type="match status" value="1"/>
</dbReference>
<dbReference type="InterPro" id="IPR006059">
    <property type="entry name" value="SBP"/>
</dbReference>
<comment type="caution">
    <text evidence="6">The sequence shown here is derived from an EMBL/GenBank/DDBJ whole genome shotgun (WGS) entry which is preliminary data.</text>
</comment>
<keyword evidence="2" id="KW-0732">Signal</keyword>
<evidence type="ECO:0000256" key="4">
    <source>
        <dbReference type="ARBA" id="ARBA00023139"/>
    </source>
</evidence>
<name>A0A2A7MM63_9CLOT</name>
<dbReference type="Pfam" id="PF01547">
    <property type="entry name" value="SBP_bac_1"/>
    <property type="match status" value="1"/>
</dbReference>
<gene>
    <name evidence="6" type="ORF">CQ394_13535</name>
</gene>
<accession>A0A2A7MM63</accession>
<keyword evidence="3" id="KW-0472">Membrane</keyword>
<dbReference type="AlphaFoldDB" id="A0A2A7MM63"/>
<dbReference type="InterPro" id="IPR050490">
    <property type="entry name" value="Bact_solute-bd_prot1"/>
</dbReference>
<evidence type="ECO:0000256" key="3">
    <source>
        <dbReference type="ARBA" id="ARBA00023136"/>
    </source>
</evidence>
<evidence type="ECO:0000256" key="1">
    <source>
        <dbReference type="ARBA" id="ARBA00022475"/>
    </source>
</evidence>
<keyword evidence="7" id="KW-1185">Reference proteome</keyword>
<keyword evidence="4" id="KW-0564">Palmitate</keyword>
<organism evidence="6 7">
    <name type="scientific">Clostridium neonatale</name>
    <dbReference type="NCBI Taxonomy" id="137838"/>
    <lineage>
        <taxon>Bacteria</taxon>
        <taxon>Bacillati</taxon>
        <taxon>Bacillota</taxon>
        <taxon>Clostridia</taxon>
        <taxon>Eubacteriales</taxon>
        <taxon>Clostridiaceae</taxon>
        <taxon>Clostridium</taxon>
    </lineage>
</organism>
<dbReference type="Proteomes" id="UP000220840">
    <property type="component" value="Unassembled WGS sequence"/>
</dbReference>
<dbReference type="OrthoDB" id="2650856at2"/>
<dbReference type="Gene3D" id="3.40.190.10">
    <property type="entry name" value="Periplasmic binding protein-like II"/>
    <property type="match status" value="2"/>
</dbReference>
<reference evidence="6 7" key="1">
    <citation type="submission" date="2017-10" db="EMBL/GenBank/DDBJ databases">
        <title>Effective Description of Clostridium neonatale sp. nov. linked to necrotizing enterocolitis in neonates and a clarification of species assignable to the genus Clostridium (Prazmowski 1880) emend. Lawson and Rainey 2016.</title>
        <authorList>
            <person name="Bernard K."/>
            <person name="Burdz T."/>
            <person name="Wiebe D."/>
            <person name="Balcewich B."/>
            <person name="Alfa M."/>
            <person name="Bernier A.-M."/>
        </authorList>
    </citation>
    <scope>NUCLEOTIDE SEQUENCE [LARGE SCALE GENOMIC DNA]</scope>
    <source>
        <strain evidence="6 7">LCDC99A005</strain>
    </source>
</reference>
<keyword evidence="1" id="KW-1003">Cell membrane</keyword>
<protein>
    <submittedName>
        <fullName evidence="6">Peripheral protein</fullName>
    </submittedName>
</protein>
<dbReference type="STRING" id="137838.GCA_001458595_04200"/>
<evidence type="ECO:0000256" key="5">
    <source>
        <dbReference type="ARBA" id="ARBA00023288"/>
    </source>
</evidence>
<sequence length="566" mass="64921">MRKKFSLVIIIFYIMSGINGCFSTSNAEKKVADKTKQYEEACSTPFGRYPETITYTLGKMTGVNNSNMPAGDTYENNAYTRYLKEKLNVQNIDTFEATDNDYNNMITMAISSKNIPDVMLIDDYEYLKLLVKNDMIEDLTEVYKECASDRIKAIYSGYGDTVFNNITFNGKLMALPETNIEYGPNLLWLRKDWMDKLGLEPPKTLTDAENIIRQFIEKDPGENGSGKTIGLVCSPEITSKNGYSYMTQADIIFANFNSYPKQWIEDENGNAVYGSVQPAAKDALAHMNKLYNEGILDKQFLLRAQNNIEELIINGQCGSFFGLWWAPNNPLIESKRVNEKADWQPYLISTNADGSTSFCTQNPSSKYLVVRKGYKHPEIVMKINSVLFDYLRCTDESLKEIGDYYKENVDPTARPLGINVDYQDALIRGYENITNALNDKIEPYSLQLIEYSYYEQCKRYLENPDDASLEDWAAYTSRITSTSVLYNANLKRVKGVFFGETDTMTRIWWKLEELESEAYLKIITGEEPIDYFDKFSAEWYKQGGDKIVEEVNKEVKSYKEQKNVSN</sequence>